<evidence type="ECO:0000259" key="1">
    <source>
        <dbReference type="Pfam" id="PF12705"/>
    </source>
</evidence>
<dbReference type="Gene3D" id="3.90.320.10">
    <property type="match status" value="1"/>
</dbReference>
<feature type="domain" description="PD-(D/E)XK endonuclease-like" evidence="1">
    <location>
        <begin position="74"/>
        <end position="203"/>
    </location>
</feature>
<gene>
    <name evidence="2" type="ORF">A2786_00855</name>
</gene>
<dbReference type="InterPro" id="IPR011604">
    <property type="entry name" value="PDDEXK-like_dom_sf"/>
</dbReference>
<accession>A0A1G1VRA8</accession>
<protein>
    <recommendedName>
        <fullName evidence="1">PD-(D/E)XK endonuclease-like domain-containing protein</fullName>
    </recommendedName>
</protein>
<evidence type="ECO:0000313" key="3">
    <source>
        <dbReference type="Proteomes" id="UP000179233"/>
    </source>
</evidence>
<dbReference type="Proteomes" id="UP000179233">
    <property type="component" value="Unassembled WGS sequence"/>
</dbReference>
<dbReference type="AlphaFoldDB" id="A0A1G1VRA8"/>
<name>A0A1G1VRA8_9BACT</name>
<dbReference type="InterPro" id="IPR038726">
    <property type="entry name" value="PDDEXK_AddAB-type"/>
</dbReference>
<organism evidence="2 3">
    <name type="scientific">Candidatus Chisholmbacteria bacterium RIFCSPHIGHO2_01_FULL_52_32</name>
    <dbReference type="NCBI Taxonomy" id="1797591"/>
    <lineage>
        <taxon>Bacteria</taxon>
        <taxon>Candidatus Chisholmiibacteriota</taxon>
    </lineage>
</organism>
<reference evidence="2 3" key="1">
    <citation type="journal article" date="2016" name="Nat. Commun.">
        <title>Thousands of microbial genomes shed light on interconnected biogeochemical processes in an aquifer system.</title>
        <authorList>
            <person name="Anantharaman K."/>
            <person name="Brown C.T."/>
            <person name="Hug L.A."/>
            <person name="Sharon I."/>
            <person name="Castelle C.J."/>
            <person name="Probst A.J."/>
            <person name="Thomas B.C."/>
            <person name="Singh A."/>
            <person name="Wilkins M.J."/>
            <person name="Karaoz U."/>
            <person name="Brodie E.L."/>
            <person name="Williams K.H."/>
            <person name="Hubbard S.S."/>
            <person name="Banfield J.F."/>
        </authorList>
    </citation>
    <scope>NUCLEOTIDE SEQUENCE [LARGE SCALE GENOMIC DNA]</scope>
</reference>
<evidence type="ECO:0000313" key="2">
    <source>
        <dbReference type="EMBL" id="OGY17854.1"/>
    </source>
</evidence>
<dbReference type="EMBL" id="MHCJ01000006">
    <property type="protein sequence ID" value="OGY17854.1"/>
    <property type="molecule type" value="Genomic_DNA"/>
</dbReference>
<proteinExistence type="predicted"/>
<dbReference type="Pfam" id="PF12705">
    <property type="entry name" value="PDDEXK_1"/>
    <property type="match status" value="1"/>
</dbReference>
<sequence>MECPRCFWLQFNKNIHRPRGIFPSLPGGMDGVIKKYYDKYRRQGKLPPEIEGKVIGKLFDDEKLLKSWQSNWEGLTYEDKELDAVLKGVLDDCLVDDGVYIPLDYKTRGYELKEDTSSYYQHQLDIYCYLLMKNGYKTASFAYLVYYFPRQVAENGRVDFEVEPKKLETDITRAEKLFKDAVECLKGPEPKRHSDFACEFCNWGSKAFGD</sequence>
<comment type="caution">
    <text evidence="2">The sequence shown here is derived from an EMBL/GenBank/DDBJ whole genome shotgun (WGS) entry which is preliminary data.</text>
</comment>